<dbReference type="AlphaFoldDB" id="A0A0E9WLF9"/>
<dbReference type="EMBL" id="GBXM01018162">
    <property type="protein sequence ID" value="JAH90415.1"/>
    <property type="molecule type" value="Transcribed_RNA"/>
</dbReference>
<sequence length="41" mass="4674">MSQVWGKKEVYHCSVFKVLPQIQAGQTQSNQARNRPNKSVT</sequence>
<reference evidence="1" key="2">
    <citation type="journal article" date="2015" name="Fish Shellfish Immunol.">
        <title>Early steps in the European eel (Anguilla anguilla)-Vibrio vulnificus interaction in the gills: Role of the RtxA13 toxin.</title>
        <authorList>
            <person name="Callol A."/>
            <person name="Pajuelo D."/>
            <person name="Ebbesson L."/>
            <person name="Teles M."/>
            <person name="MacKenzie S."/>
            <person name="Amaro C."/>
        </authorList>
    </citation>
    <scope>NUCLEOTIDE SEQUENCE</scope>
</reference>
<organism evidence="1">
    <name type="scientific">Anguilla anguilla</name>
    <name type="common">European freshwater eel</name>
    <name type="synonym">Muraena anguilla</name>
    <dbReference type="NCBI Taxonomy" id="7936"/>
    <lineage>
        <taxon>Eukaryota</taxon>
        <taxon>Metazoa</taxon>
        <taxon>Chordata</taxon>
        <taxon>Craniata</taxon>
        <taxon>Vertebrata</taxon>
        <taxon>Euteleostomi</taxon>
        <taxon>Actinopterygii</taxon>
        <taxon>Neopterygii</taxon>
        <taxon>Teleostei</taxon>
        <taxon>Anguilliformes</taxon>
        <taxon>Anguillidae</taxon>
        <taxon>Anguilla</taxon>
    </lineage>
</organism>
<reference evidence="1" key="1">
    <citation type="submission" date="2014-11" db="EMBL/GenBank/DDBJ databases">
        <authorList>
            <person name="Amaro Gonzalez C."/>
        </authorList>
    </citation>
    <scope>NUCLEOTIDE SEQUENCE</scope>
</reference>
<accession>A0A0E9WLF9</accession>
<evidence type="ECO:0000313" key="1">
    <source>
        <dbReference type="EMBL" id="JAH90415.1"/>
    </source>
</evidence>
<proteinExistence type="predicted"/>
<protein>
    <submittedName>
        <fullName evidence="1">Uncharacterized protein</fullName>
    </submittedName>
</protein>
<name>A0A0E9WLF9_ANGAN</name>